<organism evidence="1 2">
    <name type="scientific">Uabimicrobium amorphum</name>
    <dbReference type="NCBI Taxonomy" id="2596890"/>
    <lineage>
        <taxon>Bacteria</taxon>
        <taxon>Pseudomonadati</taxon>
        <taxon>Planctomycetota</taxon>
        <taxon>Candidatus Uabimicrobiia</taxon>
        <taxon>Candidatus Uabimicrobiales</taxon>
        <taxon>Candidatus Uabimicrobiaceae</taxon>
        <taxon>Candidatus Uabimicrobium</taxon>
    </lineage>
</organism>
<evidence type="ECO:0000313" key="1">
    <source>
        <dbReference type="EMBL" id="BBM84584.1"/>
    </source>
</evidence>
<protein>
    <submittedName>
        <fullName evidence="1">Uncharacterized protein</fullName>
    </submittedName>
</protein>
<evidence type="ECO:0000313" key="2">
    <source>
        <dbReference type="Proteomes" id="UP000326354"/>
    </source>
</evidence>
<dbReference type="InterPro" id="IPR011989">
    <property type="entry name" value="ARM-like"/>
</dbReference>
<reference evidence="1 2" key="1">
    <citation type="submission" date="2019-08" db="EMBL/GenBank/DDBJ databases">
        <title>Complete genome sequence of Candidatus Uab amorphum.</title>
        <authorList>
            <person name="Shiratori T."/>
            <person name="Suzuki S."/>
            <person name="Kakizawa Y."/>
            <person name="Ishida K."/>
        </authorList>
    </citation>
    <scope>NUCLEOTIDE SEQUENCE [LARGE SCALE GENOMIC DNA]</scope>
    <source>
        <strain evidence="1 2">SRT547</strain>
    </source>
</reference>
<dbReference type="PANTHER" id="PTHR12697">
    <property type="entry name" value="PBS LYASE HEAT-LIKE PROTEIN"/>
    <property type="match status" value="1"/>
</dbReference>
<dbReference type="InterPro" id="IPR004155">
    <property type="entry name" value="PBS_lyase_HEAT"/>
</dbReference>
<dbReference type="InterPro" id="IPR036322">
    <property type="entry name" value="WD40_repeat_dom_sf"/>
</dbReference>
<dbReference type="Pfam" id="PF13646">
    <property type="entry name" value="HEAT_2"/>
    <property type="match status" value="3"/>
</dbReference>
<dbReference type="SUPFAM" id="SSF48371">
    <property type="entry name" value="ARM repeat"/>
    <property type="match status" value="3"/>
</dbReference>
<dbReference type="EMBL" id="AP019860">
    <property type="protein sequence ID" value="BBM84584.1"/>
    <property type="molecule type" value="Genomic_DNA"/>
</dbReference>
<dbReference type="Gene3D" id="1.25.10.10">
    <property type="entry name" value="Leucine-rich Repeat Variant"/>
    <property type="match status" value="7"/>
</dbReference>
<dbReference type="InterPro" id="IPR016024">
    <property type="entry name" value="ARM-type_fold"/>
</dbReference>
<dbReference type="RefSeq" id="WP_151968729.1">
    <property type="nucleotide sequence ID" value="NZ_AP019860.1"/>
</dbReference>
<dbReference type="SUPFAM" id="SSF50978">
    <property type="entry name" value="WD40 repeat-like"/>
    <property type="match status" value="1"/>
</dbReference>
<name>A0A5S9IMS2_UABAM</name>
<dbReference type="Gene3D" id="2.130.10.10">
    <property type="entry name" value="YVTN repeat-like/Quinoprotein amine dehydrogenase"/>
    <property type="match status" value="1"/>
</dbReference>
<keyword evidence="2" id="KW-1185">Reference proteome</keyword>
<dbReference type="SMART" id="SM00567">
    <property type="entry name" value="EZ_HEAT"/>
    <property type="match status" value="14"/>
</dbReference>
<gene>
    <name evidence="1" type="ORF">UABAM_02945</name>
</gene>
<dbReference type="PANTHER" id="PTHR12697:SF5">
    <property type="entry name" value="DEOXYHYPUSINE HYDROXYLASE"/>
    <property type="match status" value="1"/>
</dbReference>
<dbReference type="KEGG" id="uam:UABAM_02945"/>
<dbReference type="InterPro" id="IPR015943">
    <property type="entry name" value="WD40/YVTN_repeat-like_dom_sf"/>
</dbReference>
<accession>A0A5S9IMS2</accession>
<proteinExistence type="predicted"/>
<dbReference type="GO" id="GO:0016491">
    <property type="term" value="F:oxidoreductase activity"/>
    <property type="evidence" value="ECO:0007669"/>
    <property type="project" value="TreeGrafter"/>
</dbReference>
<sequence>MSNKVQRYYKYRGLVTSLCYYNEKLFFVTKHDEGQSTAVYVIDPDSGSFDAYDLPCSATDAMIHGDDMFVTGTDGYLHRWSTKTLKSKSLETHFPTASKIVYLNKKEFAVLCEKTIFIVSTKKAAILSQINLEQKSSHLVASPDGKWLVVGNSVGELTVFTREDSTDFEFSSIKKIHNGAISALVFDPDELRVISSGNDYKLFMTHVRGELEPEDKSESSAKAALNNIVVRDGKCYGSDTQGNIKVWEKGKKRFSTIRCAKSTALAFCNWKDKPHFVVAKKNGDLAFLPLEEKKHLGNTTLAISDAYNWAQNEIEKEPRQCESVLKELAAFNDKKAIDILHNVVSAGGDVRICVRATELLASTKHLRAFRLLEELLESDSEKVRIAAFSGLEQHYPQNILSTVNITLDTGFDDIGVLAIDALKTIAEKDEEAMEVLVEALDYHSDAVRHRALDSLGDIYGEDSAEAEITAFESSKEDIRRLALIRLLQKKLLSQLNVQSILRSSLEDKSDTVRFTGFVICLLQDPVLVEVLRSKSSDLHRQIYEIENWGADSKKKKVPTAKKTTKKLKEDNLRVLFQAMACNHIETSLKGAYYLALLGDTRALGTLLQLSRASSSDIRAQVCVAFRELQDPHATQRLNMMLQDSDLQVRDVAFSALEKIYHKDPLVVVESGFAAADPQIVHDRSLHLLVAHLKKTKNKNEKQKCLLLLQQALNNETISNETFKVILALDFLTLEERLQLILKSIHTTIREKVLIELKAQLKHDWAWNLLLDMQQDPDADIRRQAFEMAKKEKRDVLNVLEKGIGCPYADIRELATKTLTRKMIKEACRLLLTVLADEKENIRKLAIDAFVANGAEEQLLIALENKHTNVRNCAAQALAWLGNDKALSQLQQLLQQPKPKKDVNDEWQRQIITAIDGVASLFSSSSLDLVAPFLESEDKVIRQKCAQALFWLTSQKSHAILQENLNHADDKIRREIAFALAYYQDHSGLAIVQQFSTDEDYLVASFALRHKSEEMLLSPMINKSSHTLQNLALRTLMLYMTKHRNPNLCISLFSSVYPHIRLTAISALENLADDKQFNQFVLDFINKRQDGKTWAVKEQQLQTIAKVLVSNDPHLTVWVMKHLLARLDDEKRTQFEQNWSLFEKRFADRVKKLKDLDTCDYELDAQQAQHIIFGAYVGLSRIHRNQTRFAHYRQVALSKLCQIAEKDDSLRQSVQSVMFLTLNDCSDLVRKEAFEGLQRLEVSTEDLTTEVFVTGHIDICKLALELLISKQKKGDVCKVLGDIQKSFSNGLEIEVSNILVDKQGGVKTWKAALTAKSSSLRNMAVNKLVELYDEDKKSHKVLHEALTSPFKEIRHATAFALARKKDSEAFATLKELLASSDRYIQQRAIKALRELEHPQTTAAFIERMENDPAETALVKEILMVIGSLRNPEDIDVLHKFVEDKKTFVAGSGAWLSISGFDQKIREIEHDGDWLEKQHPRHLSIFQKLLEKWYHLGRYDSIRYHQRSLYWIKDKTIDGVLEDWCTVTDVRVRYMVIECLGWRLRKRDSETSVLQKCLQSQDIVDRFLAAEGLALNGDDSGLNVLKVCLETLPDLNYRRRAVTAIGVLANDNAFDTLYDIASNEEHALYEEAIEALGHLRKSKKAKVIFEKLQGIVQKSTNISLVNKALHGLRWFDDHDSWNLIRSRYNHEDWEIRLKVAELLQFRDDEANVDVLQKIICNDDDYDVLQQARDSLRKISDVDSLVLEETLLQCSMNMLEDSQLDKFVAQSSLADIFTVVPKIKEAKIASALVTRVLEKEDLVAKEALGALKGHDYKTTTLAAQIVARTKLTKAQYKVVAEALTKLWDKLAIDLENKRKNNSKILHMQDKLQACGYLVWACGRIKAAKEVICAILQTKDELLFHIHCICLCALENFSSDELVATTLKNTAQENMSFVRNFASFTLASQQKVDMAVATELIDHRNAAQHILQSSGKKALQLTDFVCQSHYQGILLPLFVEHKEVSILLDVAKNVENSDQARLGAIEGLAIIADDKAQKALEKIAKVKKQDKDICKAAWRALRRAKRRQKAS</sequence>
<dbReference type="Proteomes" id="UP000326354">
    <property type="component" value="Chromosome"/>
</dbReference>
<dbReference type="OrthoDB" id="5618659at2"/>